<dbReference type="EMBL" id="FN648497">
    <property type="protein sequence ID" value="CBJ32115.1"/>
    <property type="molecule type" value="Genomic_DNA"/>
</dbReference>
<dbReference type="OrthoDB" id="10254973at2759"/>
<evidence type="ECO:0000313" key="5">
    <source>
        <dbReference type="Proteomes" id="UP000002630"/>
    </source>
</evidence>
<protein>
    <recommendedName>
        <fullName evidence="2">Structural maintenance of chromosomes protein 5</fullName>
    </recommendedName>
</protein>
<dbReference type="PANTHER" id="PTHR45916:SF1">
    <property type="entry name" value="STRUCTURAL MAINTENANCE OF CHROMOSOMES PROTEIN 5"/>
    <property type="match status" value="1"/>
</dbReference>
<dbReference type="GO" id="GO:0003697">
    <property type="term" value="F:single-stranded DNA binding"/>
    <property type="evidence" value="ECO:0007669"/>
    <property type="project" value="TreeGrafter"/>
</dbReference>
<dbReference type="GO" id="GO:0000724">
    <property type="term" value="P:double-strand break repair via homologous recombination"/>
    <property type="evidence" value="ECO:0007669"/>
    <property type="project" value="TreeGrafter"/>
</dbReference>
<sequence>MYGVKREDASVMVELYMPDGNNLHVTRTCSRKNNSSNWHINGRSYSGKEVESKIRALGIQVDNLCTMLPQDKIGDFSGFTPDSCCWKRRRPCPSPSCTTRT</sequence>
<accession>D7FWM7</accession>
<gene>
    <name evidence="4" type="ORF">Esi_0309_0007</name>
</gene>
<proteinExistence type="inferred from homology"/>
<organism evidence="4 5">
    <name type="scientific">Ectocarpus siliculosus</name>
    <name type="common">Brown alga</name>
    <name type="synonym">Conferva siliculosa</name>
    <dbReference type="NCBI Taxonomy" id="2880"/>
    <lineage>
        <taxon>Eukaryota</taxon>
        <taxon>Sar</taxon>
        <taxon>Stramenopiles</taxon>
        <taxon>Ochrophyta</taxon>
        <taxon>PX clade</taxon>
        <taxon>Phaeophyceae</taxon>
        <taxon>Ectocarpales</taxon>
        <taxon>Ectocarpaceae</taxon>
        <taxon>Ectocarpus</taxon>
    </lineage>
</organism>
<evidence type="ECO:0000256" key="1">
    <source>
        <dbReference type="ARBA" id="ARBA00010171"/>
    </source>
</evidence>
<keyword evidence="5" id="KW-1185">Reference proteome</keyword>
<dbReference type="Gene3D" id="3.40.50.300">
    <property type="entry name" value="P-loop containing nucleotide triphosphate hydrolases"/>
    <property type="match status" value="1"/>
</dbReference>
<keyword evidence="3" id="KW-0175">Coiled coil</keyword>
<evidence type="ECO:0000313" key="4">
    <source>
        <dbReference type="EMBL" id="CBJ32115.1"/>
    </source>
</evidence>
<evidence type="ECO:0000256" key="2">
    <source>
        <dbReference type="ARBA" id="ARBA00018687"/>
    </source>
</evidence>
<dbReference type="GO" id="GO:0030915">
    <property type="term" value="C:Smc5-Smc6 complex"/>
    <property type="evidence" value="ECO:0007669"/>
    <property type="project" value="TreeGrafter"/>
</dbReference>
<dbReference type="AlphaFoldDB" id="D7FWM7"/>
<dbReference type="eggNOG" id="KOG0979">
    <property type="taxonomic scope" value="Eukaryota"/>
</dbReference>
<dbReference type="EMBL" id="FN649741">
    <property type="protein sequence ID" value="CBJ32115.1"/>
    <property type="molecule type" value="Genomic_DNA"/>
</dbReference>
<dbReference type="GO" id="GO:0005634">
    <property type="term" value="C:nucleus"/>
    <property type="evidence" value="ECO:0007669"/>
    <property type="project" value="TreeGrafter"/>
</dbReference>
<name>D7FWM7_ECTSI</name>
<dbReference type="PANTHER" id="PTHR45916">
    <property type="entry name" value="STRUCTURAL MAINTENANCE OF CHROMOSOMES PROTEIN 5"/>
    <property type="match status" value="1"/>
</dbReference>
<dbReference type="InParanoid" id="D7FWM7"/>
<evidence type="ECO:0000256" key="3">
    <source>
        <dbReference type="ARBA" id="ARBA00023054"/>
    </source>
</evidence>
<dbReference type="STRING" id="2880.D7FWM7"/>
<reference evidence="4 5" key="1">
    <citation type="journal article" date="2010" name="Nature">
        <title>The Ectocarpus genome and the independent evolution of multicellularity in brown algae.</title>
        <authorList>
            <person name="Cock J.M."/>
            <person name="Sterck L."/>
            <person name="Rouze P."/>
            <person name="Scornet D."/>
            <person name="Allen A.E."/>
            <person name="Amoutzias G."/>
            <person name="Anthouard V."/>
            <person name="Artiguenave F."/>
            <person name="Aury J.M."/>
            <person name="Badger J.H."/>
            <person name="Beszteri B."/>
            <person name="Billiau K."/>
            <person name="Bonnet E."/>
            <person name="Bothwell J.H."/>
            <person name="Bowler C."/>
            <person name="Boyen C."/>
            <person name="Brownlee C."/>
            <person name="Carrano C.J."/>
            <person name="Charrier B."/>
            <person name="Cho G.Y."/>
            <person name="Coelho S.M."/>
            <person name="Collen J."/>
            <person name="Corre E."/>
            <person name="Da Silva C."/>
            <person name="Delage L."/>
            <person name="Delaroque N."/>
            <person name="Dittami S.M."/>
            <person name="Doulbeau S."/>
            <person name="Elias M."/>
            <person name="Farnham G."/>
            <person name="Gachon C.M."/>
            <person name="Gschloessl B."/>
            <person name="Heesch S."/>
            <person name="Jabbari K."/>
            <person name="Jubin C."/>
            <person name="Kawai H."/>
            <person name="Kimura K."/>
            <person name="Kloareg B."/>
            <person name="Kupper F.C."/>
            <person name="Lang D."/>
            <person name="Le Bail A."/>
            <person name="Leblanc C."/>
            <person name="Lerouge P."/>
            <person name="Lohr M."/>
            <person name="Lopez P.J."/>
            <person name="Martens C."/>
            <person name="Maumus F."/>
            <person name="Michel G."/>
            <person name="Miranda-Saavedra D."/>
            <person name="Morales J."/>
            <person name="Moreau H."/>
            <person name="Motomura T."/>
            <person name="Nagasato C."/>
            <person name="Napoli C.A."/>
            <person name="Nelson D.R."/>
            <person name="Nyvall-Collen P."/>
            <person name="Peters A.F."/>
            <person name="Pommier C."/>
            <person name="Potin P."/>
            <person name="Poulain J."/>
            <person name="Quesneville H."/>
            <person name="Read B."/>
            <person name="Rensing S.A."/>
            <person name="Ritter A."/>
            <person name="Rousvoal S."/>
            <person name="Samanta M."/>
            <person name="Samson G."/>
            <person name="Schroeder D.C."/>
            <person name="Segurens B."/>
            <person name="Strittmatter M."/>
            <person name="Tonon T."/>
            <person name="Tregear J.W."/>
            <person name="Valentin K."/>
            <person name="von Dassow P."/>
            <person name="Yamagishi T."/>
            <person name="Van de Peer Y."/>
            <person name="Wincker P."/>
        </authorList>
    </citation>
    <scope>NUCLEOTIDE SEQUENCE [LARGE SCALE GENOMIC DNA]</scope>
    <source>
        <strain evidence="5">Ec32 / CCAP1310/4</strain>
    </source>
</reference>
<dbReference type="Proteomes" id="UP000002630">
    <property type="component" value="Linkage Group LG16"/>
</dbReference>
<dbReference type="InterPro" id="IPR027417">
    <property type="entry name" value="P-loop_NTPase"/>
</dbReference>
<comment type="similarity">
    <text evidence="1">Belongs to the SMC family. SMC5 subfamily.</text>
</comment>